<proteinExistence type="predicted"/>
<evidence type="ECO:0000313" key="3">
    <source>
        <dbReference type="Proteomes" id="UP000283644"/>
    </source>
</evidence>
<dbReference type="OrthoDB" id="5517693at2"/>
<accession>A0A417Y4F0</accession>
<keyword evidence="3" id="KW-1185">Reference proteome</keyword>
<name>A0A417Y4F0_9ACTN</name>
<dbReference type="Proteomes" id="UP000283644">
    <property type="component" value="Unassembled WGS sequence"/>
</dbReference>
<sequence>MPASVGGDPGRGSGGMDPRVIAAFDNHGGVLSRNQLLDLGVAPSEIRRLVRQGRWIRVRRGVYTTAEIWEAAGERVGRQILLGRAAILQMRRGWVMSHDSSAYEQRLPILVPSEPLVHVTRPGFTNAWTENGVKHHLARFDQKQRVVVDGRSMLDLARTAVDIARERGIKDGFVACDAARRLGVTKADLQIAVERMEHWPGARAARVCVDLSDPGAENAHESLGRELVYEAGIGEPETQFPIRTSEGVKWCDMRVGNHMIETDGKIKVLAVADGGVATKPAAEVLFDERKRERLVRDRRTVVTRLYWEDYWGQRRAAAISRLQGDHADSVRLYGAVLDPTLAREAEEIRALHGRARPS</sequence>
<organism evidence="2 3">
    <name type="scientific">Nocardioides immobilis</name>
    <dbReference type="NCBI Taxonomy" id="2049295"/>
    <lineage>
        <taxon>Bacteria</taxon>
        <taxon>Bacillati</taxon>
        <taxon>Actinomycetota</taxon>
        <taxon>Actinomycetes</taxon>
        <taxon>Propionibacteriales</taxon>
        <taxon>Nocardioidaceae</taxon>
        <taxon>Nocardioides</taxon>
    </lineage>
</organism>
<dbReference type="AlphaFoldDB" id="A0A417Y4F0"/>
<dbReference type="EMBL" id="QXGH01000013">
    <property type="protein sequence ID" value="RHW27456.1"/>
    <property type="molecule type" value="Genomic_DNA"/>
</dbReference>
<evidence type="ECO:0000313" key="2">
    <source>
        <dbReference type="EMBL" id="RHW27456.1"/>
    </source>
</evidence>
<reference evidence="2 3" key="1">
    <citation type="submission" date="2018-09" db="EMBL/GenBank/DDBJ databases">
        <title>Genome sequencing of Nocardioides immobilis CCTCC AB 2017083 for comparison to Nocardioides silvaticus.</title>
        <authorList>
            <person name="Li C."/>
            <person name="Wang G."/>
        </authorList>
    </citation>
    <scope>NUCLEOTIDE SEQUENCE [LARGE SCALE GENOMIC DNA]</scope>
    <source>
        <strain evidence="2 3">CCTCC AB 2017083</strain>
    </source>
</reference>
<dbReference type="InterPro" id="IPR025159">
    <property type="entry name" value="AbiEi_N"/>
</dbReference>
<feature type="domain" description="AbiEi antitoxin N-terminal" evidence="1">
    <location>
        <begin position="19"/>
        <end position="64"/>
    </location>
</feature>
<evidence type="ECO:0000259" key="1">
    <source>
        <dbReference type="Pfam" id="PF13338"/>
    </source>
</evidence>
<comment type="caution">
    <text evidence="2">The sequence shown here is derived from an EMBL/GenBank/DDBJ whole genome shotgun (WGS) entry which is preliminary data.</text>
</comment>
<gene>
    <name evidence="2" type="ORF">D0Z08_09950</name>
</gene>
<dbReference type="Pfam" id="PF13338">
    <property type="entry name" value="AbiEi_4"/>
    <property type="match status" value="1"/>
</dbReference>
<protein>
    <recommendedName>
        <fullName evidence="1">AbiEi antitoxin N-terminal domain-containing protein</fullName>
    </recommendedName>
</protein>